<keyword evidence="1" id="KW-0560">Oxidoreductase</keyword>
<evidence type="ECO:0000256" key="2">
    <source>
        <dbReference type="SAM" id="MobiDB-lite"/>
    </source>
</evidence>
<proteinExistence type="predicted"/>
<reference evidence="4" key="1">
    <citation type="submission" date="2021-01" db="EMBL/GenBank/DDBJ databases">
        <authorList>
            <person name="Kaushik A."/>
        </authorList>
    </citation>
    <scope>NUCLEOTIDE SEQUENCE</scope>
    <source>
        <strain evidence="4">AG4-RS23</strain>
    </source>
</reference>
<dbReference type="SUPFAM" id="SSF52283">
    <property type="entry name" value="Formate/glycerate dehydrogenase catalytic domain-like"/>
    <property type="match status" value="1"/>
</dbReference>
<evidence type="ECO:0000313" key="4">
    <source>
        <dbReference type="EMBL" id="CAE6469938.1"/>
    </source>
</evidence>
<dbReference type="GO" id="GO:0051287">
    <property type="term" value="F:NAD binding"/>
    <property type="evidence" value="ECO:0007669"/>
    <property type="project" value="InterPro"/>
</dbReference>
<dbReference type="InterPro" id="IPR029753">
    <property type="entry name" value="D-isomer_DH_CS"/>
</dbReference>
<dbReference type="PANTHER" id="PTHR10996">
    <property type="entry name" value="2-HYDROXYACID DEHYDROGENASE-RELATED"/>
    <property type="match status" value="1"/>
</dbReference>
<dbReference type="SUPFAM" id="SSF51735">
    <property type="entry name" value="NAD(P)-binding Rossmann-fold domains"/>
    <property type="match status" value="1"/>
</dbReference>
<sequence length="376" mass="41706">MTSTYTAVRCGIIICANPNKLQVKDRIKLLESHHYVSFVSPTDRQALMTDFRRLAGERSYHAIIFFPGFIAVAGGEWDRELFAPFEGSLRLVTGSGAGFDHVDVEYLTKIGAYYANSPISVSEPTATTTVTLVLQTIRRTTQAEMTLRKGQWTKGLEPTDDIRDLTIGIIGFGTIGRVLKLVQKKLQSLGAKKLLYHNRHRIPPADENGAIYSSLDQLLSESDLVTLHCPLTPETRHLLSDKQFAGMKHGAYIVNTSRGPVIDEEALVRAMKSGQISRVGLDVFENEPEVHPYLLASERATLLPHWGSQVKRVYYDIQHECLGEGFPRINRSEILNQNDAIPDNLDIWLETGAPKTPVNTPALTTGEDPTRNGGAL</sequence>
<organism evidence="4 5">
    <name type="scientific">Rhizoctonia solani</name>
    <dbReference type="NCBI Taxonomy" id="456999"/>
    <lineage>
        <taxon>Eukaryota</taxon>
        <taxon>Fungi</taxon>
        <taxon>Dikarya</taxon>
        <taxon>Basidiomycota</taxon>
        <taxon>Agaricomycotina</taxon>
        <taxon>Agaricomycetes</taxon>
        <taxon>Cantharellales</taxon>
        <taxon>Ceratobasidiaceae</taxon>
        <taxon>Rhizoctonia</taxon>
    </lineage>
</organism>
<feature type="region of interest" description="Disordered" evidence="2">
    <location>
        <begin position="356"/>
        <end position="376"/>
    </location>
</feature>
<evidence type="ECO:0000259" key="3">
    <source>
        <dbReference type="Pfam" id="PF02826"/>
    </source>
</evidence>
<dbReference type="PROSITE" id="PS00671">
    <property type="entry name" value="D_2_HYDROXYACID_DH_3"/>
    <property type="match status" value="1"/>
</dbReference>
<dbReference type="InterPro" id="IPR036291">
    <property type="entry name" value="NAD(P)-bd_dom_sf"/>
</dbReference>
<name>A0A8H3C290_9AGAM</name>
<comment type="caution">
    <text evidence="4">The sequence shown here is derived from an EMBL/GenBank/DDBJ whole genome shotgun (WGS) entry which is preliminary data.</text>
</comment>
<dbReference type="InterPro" id="IPR050223">
    <property type="entry name" value="D-isomer_2-hydroxyacid_DH"/>
</dbReference>
<dbReference type="AlphaFoldDB" id="A0A8H3C290"/>
<dbReference type="GO" id="GO:0016618">
    <property type="term" value="F:hydroxypyruvate reductase [NAD(P)H] activity"/>
    <property type="evidence" value="ECO:0007669"/>
    <property type="project" value="TreeGrafter"/>
</dbReference>
<dbReference type="Gene3D" id="3.40.50.720">
    <property type="entry name" value="NAD(P)-binding Rossmann-like Domain"/>
    <property type="match status" value="2"/>
</dbReference>
<dbReference type="GO" id="GO:0030267">
    <property type="term" value="F:glyoxylate reductase (NADPH) activity"/>
    <property type="evidence" value="ECO:0007669"/>
    <property type="project" value="TreeGrafter"/>
</dbReference>
<feature type="domain" description="D-isomer specific 2-hydroxyacid dehydrogenase NAD-binding" evidence="3">
    <location>
        <begin position="131"/>
        <end position="307"/>
    </location>
</feature>
<accession>A0A8H3C290</accession>
<dbReference type="InterPro" id="IPR006140">
    <property type="entry name" value="D-isomer_DH_NAD-bd"/>
</dbReference>
<dbReference type="Proteomes" id="UP000663861">
    <property type="component" value="Unassembled WGS sequence"/>
</dbReference>
<gene>
    <name evidence="4" type="ORF">RDB_LOCUS80793</name>
</gene>
<dbReference type="Pfam" id="PF02826">
    <property type="entry name" value="2-Hacid_dh_C"/>
    <property type="match status" value="1"/>
</dbReference>
<dbReference type="PANTHER" id="PTHR10996:SF129">
    <property type="entry name" value="2-HYDROXYACID DEHYDROGENASE C1773.17C-RELATED"/>
    <property type="match status" value="1"/>
</dbReference>
<dbReference type="EMBL" id="CAJMWY010001546">
    <property type="protein sequence ID" value="CAE6469938.1"/>
    <property type="molecule type" value="Genomic_DNA"/>
</dbReference>
<evidence type="ECO:0000313" key="5">
    <source>
        <dbReference type="Proteomes" id="UP000663861"/>
    </source>
</evidence>
<protein>
    <recommendedName>
        <fullName evidence="3">D-isomer specific 2-hydroxyacid dehydrogenase NAD-binding domain-containing protein</fullName>
    </recommendedName>
</protein>
<dbReference type="GO" id="GO:0005829">
    <property type="term" value="C:cytosol"/>
    <property type="evidence" value="ECO:0007669"/>
    <property type="project" value="TreeGrafter"/>
</dbReference>
<evidence type="ECO:0000256" key="1">
    <source>
        <dbReference type="ARBA" id="ARBA00023002"/>
    </source>
</evidence>